<dbReference type="NCBIfam" id="NF006133">
    <property type="entry name" value="PRK08278.1"/>
    <property type="match status" value="1"/>
</dbReference>
<dbReference type="Proteomes" id="UP000711391">
    <property type="component" value="Unassembled WGS sequence"/>
</dbReference>
<accession>A0A937IA23</accession>
<evidence type="ECO:0000313" key="1">
    <source>
        <dbReference type="EMBL" id="MBL6818676.1"/>
    </source>
</evidence>
<dbReference type="InterPro" id="IPR002347">
    <property type="entry name" value="SDR_fam"/>
</dbReference>
<sequence length="184" mass="20589">LTNVKDTEMKRYDLMHQINGRGTYMVSKYCLPHLEKASNPHILNLSPPLDMSAKWFAGTVAYTMAKYTMSMCVLGMAQEFADRGIAVNALWPRTAIATAAVQNHLGGDEIMRLSRNVDIMADAAYEILTKDSKSFTGNFCIDDLVLHEAGITDFRKYANVPFNELMPDFFVPDDTPVPDEVKNS</sequence>
<dbReference type="EMBL" id="JADHQD010000040">
    <property type="protein sequence ID" value="MBL6818676.1"/>
    <property type="molecule type" value="Genomic_DNA"/>
</dbReference>
<dbReference type="Gene3D" id="3.40.50.720">
    <property type="entry name" value="NAD(P)-binding Rossmann-like Domain"/>
    <property type="match status" value="1"/>
</dbReference>
<dbReference type="PANTHER" id="PTHR42808">
    <property type="entry name" value="HYDROXYSTEROID DEHYDROGENASE-LIKE PROTEIN 2"/>
    <property type="match status" value="1"/>
</dbReference>
<gene>
    <name evidence="1" type="ORF">ISQ64_04660</name>
</gene>
<dbReference type="InterPro" id="IPR051935">
    <property type="entry name" value="HSDL2"/>
</dbReference>
<dbReference type="InterPro" id="IPR036291">
    <property type="entry name" value="NAD(P)-bd_dom_sf"/>
</dbReference>
<comment type="caution">
    <text evidence="1">The sequence shown here is derived from an EMBL/GenBank/DDBJ whole genome shotgun (WGS) entry which is preliminary data.</text>
</comment>
<evidence type="ECO:0000313" key="2">
    <source>
        <dbReference type="Proteomes" id="UP000711391"/>
    </source>
</evidence>
<feature type="non-terminal residue" evidence="1">
    <location>
        <position position="1"/>
    </location>
</feature>
<dbReference type="PANTHER" id="PTHR42808:SF3">
    <property type="entry name" value="HYDROXYSTEROID DEHYDROGENASE-LIKE PROTEIN 2"/>
    <property type="match status" value="1"/>
</dbReference>
<dbReference type="AlphaFoldDB" id="A0A937IA23"/>
<dbReference type="Pfam" id="PF13561">
    <property type="entry name" value="adh_short_C2"/>
    <property type="match status" value="1"/>
</dbReference>
<dbReference type="SUPFAM" id="SSF51735">
    <property type="entry name" value="NAD(P)-binding Rossmann-fold domains"/>
    <property type="match status" value="1"/>
</dbReference>
<protein>
    <submittedName>
        <fullName evidence="1">SDR family oxidoreductase</fullName>
    </submittedName>
</protein>
<name>A0A937IA23_9GAMM</name>
<proteinExistence type="predicted"/>
<organism evidence="1 2">
    <name type="scientific">SAR86 cluster bacterium</name>
    <dbReference type="NCBI Taxonomy" id="2030880"/>
    <lineage>
        <taxon>Bacteria</taxon>
        <taxon>Pseudomonadati</taxon>
        <taxon>Pseudomonadota</taxon>
        <taxon>Gammaproteobacteria</taxon>
        <taxon>SAR86 cluster</taxon>
    </lineage>
</organism>
<reference evidence="1" key="1">
    <citation type="submission" date="2020-10" db="EMBL/GenBank/DDBJ databases">
        <title>Microbiome of the Black Sea water column analyzed by genome centric metagenomics.</title>
        <authorList>
            <person name="Cabello-Yeves P.J."/>
            <person name="Callieri C."/>
            <person name="Picazo A."/>
            <person name="Mehrshad M."/>
            <person name="Haro-Moreno J.M."/>
            <person name="Roda-Garcia J."/>
            <person name="Dzembekova N."/>
            <person name="Slabakova V."/>
            <person name="Slabakova N."/>
            <person name="Moncheva S."/>
            <person name="Rodriguez-Valera F."/>
        </authorList>
    </citation>
    <scope>NUCLEOTIDE SEQUENCE</scope>
    <source>
        <strain evidence="1">BS307-5m-G50</strain>
    </source>
</reference>